<dbReference type="AlphaFoldDB" id="A0AAQ3N5D6"/>
<keyword evidence="1" id="KW-0472">Membrane</keyword>
<keyword evidence="1" id="KW-1133">Transmembrane helix</keyword>
<name>A0AAQ3N5D6_VIGMU</name>
<reference evidence="2 3" key="1">
    <citation type="journal article" date="2023" name="Life. Sci Alliance">
        <title>Evolutionary insights into 3D genome organization and epigenetic landscape of Vigna mungo.</title>
        <authorList>
            <person name="Junaid A."/>
            <person name="Singh B."/>
            <person name="Bhatia S."/>
        </authorList>
    </citation>
    <scope>NUCLEOTIDE SEQUENCE [LARGE SCALE GENOMIC DNA]</scope>
    <source>
        <strain evidence="2">Urdbean</strain>
    </source>
</reference>
<sequence>MAFVQLYEPICHRYGFDFAETPSAIPRGCNGRELLSGRDLKSISIVRGLWIILSKGWMLWLWRLMTSAANDMRKTMETTKIRTPFCVLPSFFLVRELGGLSNGVFGSVFIVFAFV</sequence>
<feature type="transmembrane region" description="Helical" evidence="1">
    <location>
        <begin position="45"/>
        <end position="64"/>
    </location>
</feature>
<keyword evidence="3" id="KW-1185">Reference proteome</keyword>
<gene>
    <name evidence="2" type="ORF">V8G54_024120</name>
</gene>
<keyword evidence="1" id="KW-0812">Transmembrane</keyword>
<evidence type="ECO:0000313" key="2">
    <source>
        <dbReference type="EMBL" id="WVZ03314.1"/>
    </source>
</evidence>
<dbReference type="EMBL" id="CP144694">
    <property type="protein sequence ID" value="WVZ03314.1"/>
    <property type="molecule type" value="Genomic_DNA"/>
</dbReference>
<feature type="transmembrane region" description="Helical" evidence="1">
    <location>
        <begin position="85"/>
        <end position="114"/>
    </location>
</feature>
<dbReference type="Proteomes" id="UP001374535">
    <property type="component" value="Chromosome 7"/>
</dbReference>
<evidence type="ECO:0000256" key="1">
    <source>
        <dbReference type="SAM" id="Phobius"/>
    </source>
</evidence>
<accession>A0AAQ3N5D6</accession>
<protein>
    <submittedName>
        <fullName evidence="2">Uncharacterized protein</fullName>
    </submittedName>
</protein>
<proteinExistence type="predicted"/>
<evidence type="ECO:0000313" key="3">
    <source>
        <dbReference type="Proteomes" id="UP001374535"/>
    </source>
</evidence>
<organism evidence="2 3">
    <name type="scientific">Vigna mungo</name>
    <name type="common">Black gram</name>
    <name type="synonym">Phaseolus mungo</name>
    <dbReference type="NCBI Taxonomy" id="3915"/>
    <lineage>
        <taxon>Eukaryota</taxon>
        <taxon>Viridiplantae</taxon>
        <taxon>Streptophyta</taxon>
        <taxon>Embryophyta</taxon>
        <taxon>Tracheophyta</taxon>
        <taxon>Spermatophyta</taxon>
        <taxon>Magnoliopsida</taxon>
        <taxon>eudicotyledons</taxon>
        <taxon>Gunneridae</taxon>
        <taxon>Pentapetalae</taxon>
        <taxon>rosids</taxon>
        <taxon>fabids</taxon>
        <taxon>Fabales</taxon>
        <taxon>Fabaceae</taxon>
        <taxon>Papilionoideae</taxon>
        <taxon>50 kb inversion clade</taxon>
        <taxon>NPAAA clade</taxon>
        <taxon>indigoferoid/millettioid clade</taxon>
        <taxon>Phaseoleae</taxon>
        <taxon>Vigna</taxon>
    </lineage>
</organism>